<dbReference type="Proteomes" id="UP001472677">
    <property type="component" value="Unassembled WGS sequence"/>
</dbReference>
<gene>
    <name evidence="1" type="ORF">V6N12_038265</name>
</gene>
<protein>
    <recommendedName>
        <fullName evidence="3">Reverse transcriptase zinc-binding domain-containing protein</fullName>
    </recommendedName>
</protein>
<evidence type="ECO:0008006" key="3">
    <source>
        <dbReference type="Google" id="ProtNLM"/>
    </source>
</evidence>
<evidence type="ECO:0000313" key="2">
    <source>
        <dbReference type="Proteomes" id="UP001472677"/>
    </source>
</evidence>
<keyword evidence="2" id="KW-1185">Reference proteome</keyword>
<sequence>MKFTSLWGISSVFPKMLSHFIQAWHEVSLIKNVNSIWHTILFAVLWTTWLNHNEMVFDNGFLDAHQTFFLAKTRLALWFKEKHQSVGVSIEEVVANPPIADRLFFKLRTLSKLSWKALPRWFLKLNIDGTMVENVL</sequence>
<proteinExistence type="predicted"/>
<organism evidence="1 2">
    <name type="scientific">Hibiscus sabdariffa</name>
    <name type="common">roselle</name>
    <dbReference type="NCBI Taxonomy" id="183260"/>
    <lineage>
        <taxon>Eukaryota</taxon>
        <taxon>Viridiplantae</taxon>
        <taxon>Streptophyta</taxon>
        <taxon>Embryophyta</taxon>
        <taxon>Tracheophyta</taxon>
        <taxon>Spermatophyta</taxon>
        <taxon>Magnoliopsida</taxon>
        <taxon>eudicotyledons</taxon>
        <taxon>Gunneridae</taxon>
        <taxon>Pentapetalae</taxon>
        <taxon>rosids</taxon>
        <taxon>malvids</taxon>
        <taxon>Malvales</taxon>
        <taxon>Malvaceae</taxon>
        <taxon>Malvoideae</taxon>
        <taxon>Hibiscus</taxon>
    </lineage>
</organism>
<comment type="caution">
    <text evidence="1">The sequence shown here is derived from an EMBL/GenBank/DDBJ whole genome shotgun (WGS) entry which is preliminary data.</text>
</comment>
<reference evidence="1 2" key="1">
    <citation type="journal article" date="2024" name="G3 (Bethesda)">
        <title>Genome assembly of Hibiscus sabdariffa L. provides insights into metabolisms of medicinal natural products.</title>
        <authorList>
            <person name="Kim T."/>
        </authorList>
    </citation>
    <scope>NUCLEOTIDE SEQUENCE [LARGE SCALE GENOMIC DNA]</scope>
    <source>
        <strain evidence="1">TK-2024</strain>
        <tissue evidence="1">Old leaves</tissue>
    </source>
</reference>
<evidence type="ECO:0000313" key="1">
    <source>
        <dbReference type="EMBL" id="KAK8473940.1"/>
    </source>
</evidence>
<name>A0ABR1Z5K2_9ROSI</name>
<dbReference type="EMBL" id="JBBPBM010002916">
    <property type="protein sequence ID" value="KAK8473940.1"/>
    <property type="molecule type" value="Genomic_DNA"/>
</dbReference>
<accession>A0ABR1Z5K2</accession>